<dbReference type="Proteomes" id="UP000464480">
    <property type="component" value="Chromosome"/>
</dbReference>
<accession>A0A6I7EPG2</accession>
<evidence type="ECO:0000256" key="1">
    <source>
        <dbReference type="SAM" id="Coils"/>
    </source>
</evidence>
<sequence length="178" mass="20384">MSKKLSTTKITGVPPVWSDDEFNLKLRVALHAYEHTRASAECISHPIEIEWLKLVVEKCNKGYAFRDHHSIEHDQLRNVIWMTKPIEVQAVEIEEIKRQVKNDYVAHLQTKLDEYKSKLAQQLVEAQEEKERRAAEQAKAKKLRDAQAEADACFGDLVIPEGYPVAQGAQFSMDVVDD</sequence>
<protein>
    <submittedName>
        <fullName evidence="2">Uncharacterized protein</fullName>
    </submittedName>
</protein>
<name>A0A6I7EPG2_PSEPU</name>
<gene>
    <name evidence="2" type="ORF">C2H86_28420</name>
</gene>
<evidence type="ECO:0000313" key="2">
    <source>
        <dbReference type="EMBL" id="QHW08374.1"/>
    </source>
</evidence>
<feature type="coiled-coil region" evidence="1">
    <location>
        <begin position="105"/>
        <end position="146"/>
    </location>
</feature>
<evidence type="ECO:0000313" key="3">
    <source>
        <dbReference type="Proteomes" id="UP000464480"/>
    </source>
</evidence>
<organism evidence="2 3">
    <name type="scientific">Pseudomonas putida</name>
    <name type="common">Arthrobacter siderocapsulatus</name>
    <dbReference type="NCBI Taxonomy" id="303"/>
    <lineage>
        <taxon>Bacteria</taxon>
        <taxon>Pseudomonadati</taxon>
        <taxon>Pseudomonadota</taxon>
        <taxon>Gammaproteobacteria</taxon>
        <taxon>Pseudomonadales</taxon>
        <taxon>Pseudomonadaceae</taxon>
        <taxon>Pseudomonas</taxon>
    </lineage>
</organism>
<reference evidence="2 3" key="1">
    <citation type="submission" date="2020-02" db="EMBL/GenBank/DDBJ databases">
        <title>Pseudomonas Putida W5 Complete Genome Assembly.</title>
        <authorList>
            <person name="Yuan Z.-C."/>
            <person name="Shaw G.A."/>
            <person name="Cusano A.D."/>
            <person name="Caddey B.J."/>
            <person name="Weselowski B.J."/>
        </authorList>
    </citation>
    <scope>NUCLEOTIDE SEQUENCE [LARGE SCALE GENOMIC DNA]</scope>
    <source>
        <strain evidence="2 3">W5</strain>
    </source>
</reference>
<dbReference type="EMBL" id="CP026115">
    <property type="protein sequence ID" value="QHW08374.1"/>
    <property type="molecule type" value="Genomic_DNA"/>
</dbReference>
<keyword evidence="1" id="KW-0175">Coiled coil</keyword>
<proteinExistence type="predicted"/>
<dbReference type="RefSeq" id="WP_159411471.1">
    <property type="nucleotide sequence ID" value="NZ_CP026115.2"/>
</dbReference>
<dbReference type="AlphaFoldDB" id="A0A6I7EPG2"/>